<keyword evidence="1" id="KW-0472">Membrane</keyword>
<accession>A0A0N1KSY4</accession>
<comment type="caution">
    <text evidence="2">The sequence shown here is derived from an EMBL/GenBank/DDBJ whole genome shotgun (WGS) entry which is preliminary data.</text>
</comment>
<evidence type="ECO:0000313" key="3">
    <source>
        <dbReference type="Proteomes" id="UP000037953"/>
    </source>
</evidence>
<reference evidence="3" key="2">
    <citation type="submission" date="2015-09" db="EMBL/GenBank/DDBJ databases">
        <title>Draft genome sequence of a multidrug-resistant Chryseobacterium indologenes isolate from Malaysia.</title>
        <authorList>
            <person name="Yu C.Y."/>
            <person name="Ang G.Y."/>
            <person name="Chan K.-G."/>
        </authorList>
    </citation>
    <scope>NUCLEOTIDE SEQUENCE [LARGE SCALE GENOMIC DNA]</scope>
    <source>
        <strain evidence="3">CI_885</strain>
    </source>
</reference>
<keyword evidence="1" id="KW-0812">Transmembrane</keyword>
<proteinExistence type="predicted"/>
<dbReference type="EMBL" id="LJOD01000002">
    <property type="protein sequence ID" value="KPE52379.1"/>
    <property type="molecule type" value="Genomic_DNA"/>
</dbReference>
<organism evidence="2 3">
    <name type="scientific">Chryseobacterium indologenes</name>
    <name type="common">Flavobacterium indologenes</name>
    <dbReference type="NCBI Taxonomy" id="253"/>
    <lineage>
        <taxon>Bacteria</taxon>
        <taxon>Pseudomonadati</taxon>
        <taxon>Bacteroidota</taxon>
        <taxon>Flavobacteriia</taxon>
        <taxon>Flavobacteriales</taxon>
        <taxon>Weeksellaceae</taxon>
        <taxon>Chryseobacterium group</taxon>
        <taxon>Chryseobacterium</taxon>
    </lineage>
</organism>
<dbReference type="RefSeq" id="WP_062697197.1">
    <property type="nucleotide sequence ID" value="NZ_LJOD01000002.1"/>
</dbReference>
<dbReference type="AlphaFoldDB" id="A0A0N1KSY4"/>
<protein>
    <submittedName>
        <fullName evidence="2">Uncharacterized protein</fullName>
    </submittedName>
</protein>
<feature type="transmembrane region" description="Helical" evidence="1">
    <location>
        <begin position="7"/>
        <end position="26"/>
    </location>
</feature>
<feature type="transmembrane region" description="Helical" evidence="1">
    <location>
        <begin position="46"/>
        <end position="76"/>
    </location>
</feature>
<dbReference type="Proteomes" id="UP000037953">
    <property type="component" value="Unassembled WGS sequence"/>
</dbReference>
<evidence type="ECO:0000313" key="2">
    <source>
        <dbReference type="EMBL" id="KPE52379.1"/>
    </source>
</evidence>
<keyword evidence="1" id="KW-1133">Transmembrane helix</keyword>
<reference evidence="2 3" key="1">
    <citation type="journal article" date="2015" name="Genom Data">
        <title>Draft genome sequence of a multidrug-resistant Chryseobacterium indologenes isolate from Malaysia.</title>
        <authorList>
            <person name="Yu C.Y."/>
            <person name="Ang G.Y."/>
            <person name="Cheng H.J."/>
            <person name="Cheong Y.M."/>
            <person name="Yin W.F."/>
            <person name="Chan K.G."/>
        </authorList>
    </citation>
    <scope>NUCLEOTIDE SEQUENCE [LARGE SCALE GENOMIC DNA]</scope>
    <source>
        <strain evidence="2 3">CI_885</strain>
    </source>
</reference>
<gene>
    <name evidence="2" type="ORF">AOB46_05785</name>
</gene>
<evidence type="ECO:0000256" key="1">
    <source>
        <dbReference type="SAM" id="Phobius"/>
    </source>
</evidence>
<dbReference type="PATRIC" id="fig|253.9.peg.2471"/>
<sequence length="89" mass="10166">MNWKRLILSIVISTIILYLAIAAYILNKFPDYTEAFNPLWQIDGVLFAFGWSLGTLGYVILAVLVILFIAFVYWLIGKLSRRKKTNGPV</sequence>
<name>A0A0N1KSY4_CHRID</name>